<dbReference type="AlphaFoldDB" id="A0AAW1R310"/>
<evidence type="ECO:0000256" key="8">
    <source>
        <dbReference type="ARBA" id="ARBA00022989"/>
    </source>
</evidence>
<sequence length="366" mass="40948">MLAISCQCTPVGFDNVNPVTEPPIKPQTLTRLRRLRQQHAKLVQSSWRKCALPPEQRPAITAFLGVFSEAQSVEGSKRRSNLRKSWFPGSELDMNRLQHVSGIVARMVLGQQELSAARLDALQLEEEQHGPIMRLPMQETRETGFLKVLAFWAAVTCQYDARFILKADDDVYLHVDKVPLLLSQWEALEVGYGGCFVSKAAKEEDWPHQLSYYKDDNSSYAARQFYGVPGPVVHELMLLSAPFRFFAREDVGVANWMKALDVEFLEDRRLCATSCLPTSVAIPLHPRLPGQRSVCPKSVPQTGPPCMLHLHHACSGQEGWQAEFEAHARFLRPFTDWAEAAQVELDRRSAASCSGAACFEGLIASG</sequence>
<evidence type="ECO:0000313" key="12">
    <source>
        <dbReference type="EMBL" id="KAK9828183.1"/>
    </source>
</evidence>
<keyword evidence="6" id="KW-0812">Transmembrane</keyword>
<proteinExistence type="inferred from homology"/>
<evidence type="ECO:0000256" key="1">
    <source>
        <dbReference type="ARBA" id="ARBA00004323"/>
    </source>
</evidence>
<keyword evidence="9 11" id="KW-0333">Golgi apparatus</keyword>
<evidence type="ECO:0000313" key="13">
    <source>
        <dbReference type="Proteomes" id="UP001438707"/>
    </source>
</evidence>
<evidence type="ECO:0000256" key="3">
    <source>
        <dbReference type="ARBA" id="ARBA00008661"/>
    </source>
</evidence>
<accession>A0AAW1R310</accession>
<dbReference type="InterPro" id="IPR002659">
    <property type="entry name" value="Glyco_trans_31"/>
</dbReference>
<dbReference type="PANTHER" id="PTHR11214:SF85">
    <property type="entry name" value="BETA-1,3-GALACTOSYLTRANSFERASE 12-RELATED"/>
    <property type="match status" value="1"/>
</dbReference>
<comment type="caution">
    <text evidence="12">The sequence shown here is derived from an EMBL/GenBank/DDBJ whole genome shotgun (WGS) entry which is preliminary data.</text>
</comment>
<comment type="cofactor">
    <cofactor evidence="11">
        <name>Mn(2+)</name>
        <dbReference type="ChEBI" id="CHEBI:29035"/>
    </cofactor>
</comment>
<dbReference type="EC" id="2.4.1.-" evidence="11"/>
<keyword evidence="8" id="KW-1133">Transmembrane helix</keyword>
<keyword evidence="7" id="KW-0735">Signal-anchor</keyword>
<keyword evidence="13" id="KW-1185">Reference proteome</keyword>
<keyword evidence="5" id="KW-0808">Transferase</keyword>
<keyword evidence="11" id="KW-0464">Manganese</keyword>
<evidence type="ECO:0000256" key="5">
    <source>
        <dbReference type="ARBA" id="ARBA00022679"/>
    </source>
</evidence>
<organism evidence="12 13">
    <name type="scientific">Apatococcus lobatus</name>
    <dbReference type="NCBI Taxonomy" id="904363"/>
    <lineage>
        <taxon>Eukaryota</taxon>
        <taxon>Viridiplantae</taxon>
        <taxon>Chlorophyta</taxon>
        <taxon>core chlorophytes</taxon>
        <taxon>Trebouxiophyceae</taxon>
        <taxon>Chlorellales</taxon>
        <taxon>Chlorellaceae</taxon>
        <taxon>Apatococcus</taxon>
    </lineage>
</organism>
<evidence type="ECO:0000256" key="2">
    <source>
        <dbReference type="ARBA" id="ARBA00004922"/>
    </source>
</evidence>
<keyword evidence="10" id="KW-0472">Membrane</keyword>
<evidence type="ECO:0000256" key="7">
    <source>
        <dbReference type="ARBA" id="ARBA00022968"/>
    </source>
</evidence>
<dbReference type="GO" id="GO:0000139">
    <property type="term" value="C:Golgi membrane"/>
    <property type="evidence" value="ECO:0007669"/>
    <property type="project" value="UniProtKB-SubCell"/>
</dbReference>
<dbReference type="EMBL" id="JALJOS010000016">
    <property type="protein sequence ID" value="KAK9828183.1"/>
    <property type="molecule type" value="Genomic_DNA"/>
</dbReference>
<comment type="subcellular location">
    <subcellularLocation>
        <location evidence="1 11">Golgi apparatus membrane</location>
        <topology evidence="1 11">Single-pass type II membrane protein</topology>
    </subcellularLocation>
</comment>
<evidence type="ECO:0000256" key="9">
    <source>
        <dbReference type="ARBA" id="ARBA00023034"/>
    </source>
</evidence>
<name>A0AAW1R310_9CHLO</name>
<dbReference type="GO" id="GO:0008378">
    <property type="term" value="F:galactosyltransferase activity"/>
    <property type="evidence" value="ECO:0007669"/>
    <property type="project" value="TreeGrafter"/>
</dbReference>
<evidence type="ECO:0000256" key="11">
    <source>
        <dbReference type="RuleBase" id="RU363063"/>
    </source>
</evidence>
<keyword evidence="4 11" id="KW-0328">Glycosyltransferase</keyword>
<gene>
    <name evidence="12" type="ORF">WJX74_002245</name>
</gene>
<protein>
    <recommendedName>
        <fullName evidence="11">Hexosyltransferase</fullName>
        <ecNumber evidence="11">2.4.1.-</ecNumber>
    </recommendedName>
</protein>
<comment type="similarity">
    <text evidence="3 11">Belongs to the glycosyltransferase 31 family.</text>
</comment>
<dbReference type="Proteomes" id="UP001438707">
    <property type="component" value="Unassembled WGS sequence"/>
</dbReference>
<reference evidence="12 13" key="1">
    <citation type="journal article" date="2024" name="Nat. Commun.">
        <title>Phylogenomics reveals the evolutionary origins of lichenization in chlorophyte algae.</title>
        <authorList>
            <person name="Puginier C."/>
            <person name="Libourel C."/>
            <person name="Otte J."/>
            <person name="Skaloud P."/>
            <person name="Haon M."/>
            <person name="Grisel S."/>
            <person name="Petersen M."/>
            <person name="Berrin J.G."/>
            <person name="Delaux P.M."/>
            <person name="Dal Grande F."/>
            <person name="Keller J."/>
        </authorList>
    </citation>
    <scope>NUCLEOTIDE SEQUENCE [LARGE SCALE GENOMIC DNA]</scope>
    <source>
        <strain evidence="12 13">SAG 2145</strain>
    </source>
</reference>
<evidence type="ECO:0000256" key="4">
    <source>
        <dbReference type="ARBA" id="ARBA00022676"/>
    </source>
</evidence>
<dbReference type="PANTHER" id="PTHR11214">
    <property type="entry name" value="BETA-1,3-N-ACETYLGLUCOSAMINYLTRANSFERASE"/>
    <property type="match status" value="1"/>
</dbReference>
<comment type="pathway">
    <text evidence="2">Protein modification; protein glycosylation.</text>
</comment>
<evidence type="ECO:0000256" key="10">
    <source>
        <dbReference type="ARBA" id="ARBA00023136"/>
    </source>
</evidence>
<dbReference type="Pfam" id="PF01762">
    <property type="entry name" value="Galactosyl_T"/>
    <property type="match status" value="1"/>
</dbReference>
<evidence type="ECO:0000256" key="6">
    <source>
        <dbReference type="ARBA" id="ARBA00022692"/>
    </source>
</evidence>